<accession>F0EID8</accession>
<organism evidence="2 3">
    <name type="scientific">Enterococcus casseliflavus ATCC 12755</name>
    <dbReference type="NCBI Taxonomy" id="888066"/>
    <lineage>
        <taxon>Bacteria</taxon>
        <taxon>Bacillati</taxon>
        <taxon>Bacillota</taxon>
        <taxon>Bacilli</taxon>
        <taxon>Lactobacillales</taxon>
        <taxon>Enterococcaceae</taxon>
        <taxon>Enterococcus</taxon>
    </lineage>
</organism>
<evidence type="ECO:0000313" key="3">
    <source>
        <dbReference type="Proteomes" id="UP000004835"/>
    </source>
</evidence>
<dbReference type="Proteomes" id="UP000004835">
    <property type="component" value="Unassembled WGS sequence"/>
</dbReference>
<evidence type="ECO:0000256" key="1">
    <source>
        <dbReference type="SAM" id="Phobius"/>
    </source>
</evidence>
<keyword evidence="1" id="KW-0812">Transmembrane</keyword>
<gene>
    <name evidence="2" type="ORF">HMPREF9087_1226</name>
</gene>
<name>F0EID8_ENTCA</name>
<reference evidence="2 3" key="1">
    <citation type="submission" date="2011-01" db="EMBL/GenBank/DDBJ databases">
        <authorList>
            <person name="Muzny D."/>
            <person name="Qin X."/>
            <person name="Deng J."/>
            <person name="Jiang H."/>
            <person name="Liu Y."/>
            <person name="Qu J."/>
            <person name="Song X.-Z."/>
            <person name="Zhang L."/>
            <person name="Thornton R."/>
            <person name="Coyle M."/>
            <person name="Francisco L."/>
            <person name="Jackson L."/>
            <person name="Javaid M."/>
            <person name="Korchina V."/>
            <person name="Kovar C."/>
            <person name="Mata R."/>
            <person name="Mathew T."/>
            <person name="Ngo R."/>
            <person name="Nguyen L."/>
            <person name="Nguyen N."/>
            <person name="Okwuonu G."/>
            <person name="Ongeri F."/>
            <person name="Pham C."/>
            <person name="Simmons D."/>
            <person name="Wilczek-Boney K."/>
            <person name="Hale W."/>
            <person name="Jakkamsetti A."/>
            <person name="Pham P."/>
            <person name="Ruth R."/>
            <person name="San Lucas F."/>
            <person name="Warren J."/>
            <person name="Zhang J."/>
            <person name="Zhao Z."/>
            <person name="Zhou C."/>
            <person name="Zhu D."/>
            <person name="Lee S."/>
            <person name="Bess C."/>
            <person name="Blankenburg K."/>
            <person name="Forbes L."/>
            <person name="Fu Q."/>
            <person name="Gubbala S."/>
            <person name="Hirani K."/>
            <person name="Jayaseelan J.C."/>
            <person name="Lara F."/>
            <person name="Munidasa M."/>
            <person name="Palculict T."/>
            <person name="Patil S."/>
            <person name="Pu L.-L."/>
            <person name="Saada N."/>
            <person name="Tang L."/>
            <person name="Weissenberger G."/>
            <person name="Zhu Y."/>
            <person name="Hemphill L."/>
            <person name="Shang Y."/>
            <person name="Youmans B."/>
            <person name="Ayvaz T."/>
            <person name="Ross M."/>
            <person name="Santibanez J."/>
            <person name="Aqrawi P."/>
            <person name="Gross S."/>
            <person name="Joshi V."/>
            <person name="Fowler G."/>
            <person name="Nazareth L."/>
            <person name="Reid J."/>
            <person name="Worley K."/>
            <person name="Petrosino J."/>
            <person name="Highlander S."/>
            <person name="Gibbs R."/>
        </authorList>
    </citation>
    <scope>NUCLEOTIDE SEQUENCE [LARGE SCALE GENOMIC DNA]</scope>
    <source>
        <strain evidence="2 3">ATCC 12755</strain>
    </source>
</reference>
<protein>
    <submittedName>
        <fullName evidence="2">Uncharacterized protein</fullName>
    </submittedName>
</protein>
<sequence>MSRKLYLIFSEKTEVSKRSALRFVAAGFFFFTTKFYGYSFLNNLHVFCTTFCNFFIASYEIVELSLA</sequence>
<comment type="caution">
    <text evidence="2">The sequence shown here is derived from an EMBL/GenBank/DDBJ whole genome shotgun (WGS) entry which is preliminary data.</text>
</comment>
<evidence type="ECO:0000313" key="2">
    <source>
        <dbReference type="EMBL" id="EGC69838.1"/>
    </source>
</evidence>
<keyword evidence="1" id="KW-1133">Transmembrane helix</keyword>
<proteinExistence type="predicted"/>
<dbReference type="AlphaFoldDB" id="F0EID8"/>
<dbReference type="HOGENOM" id="CLU_2805679_0_0_9"/>
<dbReference type="EMBL" id="AEWT01000010">
    <property type="protein sequence ID" value="EGC69838.1"/>
    <property type="molecule type" value="Genomic_DNA"/>
</dbReference>
<feature type="transmembrane region" description="Helical" evidence="1">
    <location>
        <begin position="20"/>
        <end position="38"/>
    </location>
</feature>
<keyword evidence="1" id="KW-0472">Membrane</keyword>